<keyword evidence="1" id="KW-0472">Membrane</keyword>
<evidence type="ECO:0000313" key="3">
    <source>
        <dbReference type="Proteomes" id="UP001107558"/>
    </source>
</evidence>
<keyword evidence="1" id="KW-0812">Transmembrane</keyword>
<name>A0A9J6C7Z8_POLVA</name>
<dbReference type="Proteomes" id="UP001107558">
    <property type="component" value="Chromosome 2"/>
</dbReference>
<reference evidence="2" key="1">
    <citation type="submission" date="2021-03" db="EMBL/GenBank/DDBJ databases">
        <title>Chromosome level genome of the anhydrobiotic midge Polypedilum vanderplanki.</title>
        <authorList>
            <person name="Yoshida Y."/>
            <person name="Kikawada T."/>
            <person name="Gusev O."/>
        </authorList>
    </citation>
    <scope>NUCLEOTIDE SEQUENCE</scope>
    <source>
        <strain evidence="2">NIAS01</strain>
        <tissue evidence="2">Whole body or cell culture</tissue>
    </source>
</reference>
<sequence length="108" mass="12204">MDEVIETVTEAVQEGSAAHEYTAEEIEAQTTEFLLAFIDQLTDISEEGKAKLRNNVLERAMHPELFAEEAMPKKVNVITPQDWLKLIALVMIIVIIFGKIIFNRVISC</sequence>
<organism evidence="2 3">
    <name type="scientific">Polypedilum vanderplanki</name>
    <name type="common">Sleeping chironomid midge</name>
    <dbReference type="NCBI Taxonomy" id="319348"/>
    <lineage>
        <taxon>Eukaryota</taxon>
        <taxon>Metazoa</taxon>
        <taxon>Ecdysozoa</taxon>
        <taxon>Arthropoda</taxon>
        <taxon>Hexapoda</taxon>
        <taxon>Insecta</taxon>
        <taxon>Pterygota</taxon>
        <taxon>Neoptera</taxon>
        <taxon>Endopterygota</taxon>
        <taxon>Diptera</taxon>
        <taxon>Nematocera</taxon>
        <taxon>Chironomoidea</taxon>
        <taxon>Chironomidae</taxon>
        <taxon>Chironominae</taxon>
        <taxon>Polypedilum</taxon>
        <taxon>Polypedilum</taxon>
    </lineage>
</organism>
<proteinExistence type="predicted"/>
<evidence type="ECO:0000256" key="1">
    <source>
        <dbReference type="SAM" id="Phobius"/>
    </source>
</evidence>
<comment type="caution">
    <text evidence="2">The sequence shown here is derived from an EMBL/GenBank/DDBJ whole genome shotgun (WGS) entry which is preliminary data.</text>
</comment>
<evidence type="ECO:0000313" key="2">
    <source>
        <dbReference type="EMBL" id="KAG5678193.1"/>
    </source>
</evidence>
<keyword evidence="3" id="KW-1185">Reference proteome</keyword>
<dbReference type="AlphaFoldDB" id="A0A9J6C7Z8"/>
<feature type="transmembrane region" description="Helical" evidence="1">
    <location>
        <begin position="83"/>
        <end position="102"/>
    </location>
</feature>
<gene>
    <name evidence="2" type="ORF">PVAND_007886</name>
</gene>
<accession>A0A9J6C7Z8</accession>
<dbReference type="EMBL" id="JADBJN010000002">
    <property type="protein sequence ID" value="KAG5678193.1"/>
    <property type="molecule type" value="Genomic_DNA"/>
</dbReference>
<protein>
    <submittedName>
        <fullName evidence="2">Uncharacterized protein</fullName>
    </submittedName>
</protein>
<keyword evidence="1" id="KW-1133">Transmembrane helix</keyword>